<gene>
    <name evidence="2" type="ORF">CCDG5_0030</name>
</gene>
<organism evidence="2 3">
    <name type="scientific">[Clostridium] cellulosi</name>
    <dbReference type="NCBI Taxonomy" id="29343"/>
    <lineage>
        <taxon>Bacteria</taxon>
        <taxon>Bacillati</taxon>
        <taxon>Bacillota</taxon>
        <taxon>Clostridia</taxon>
        <taxon>Eubacteriales</taxon>
        <taxon>Oscillospiraceae</taxon>
        <taxon>Oscillospiraceae incertae sedis</taxon>
    </lineage>
</organism>
<sequence length="435" mass="46045">MITGIIVVVIFLVMAGLMMSKKLPALLALPLMAVLIGIAGGLPALGEEGILTFVLSSGAIKLAGTYVAILFSCWLSQILYRTGVTDTIIKKAAELGGDKPFVVSLVLCVVTTFLFTVLFGTGAVAMVGAVVLPILLSVGVPPIVACNAFLAAMCGGYCLNPSNISAIANITGVTMSDMTLCAAILCGICVLFFVVYLAWNFKKNGAKFAFAAPVKETDEAEEEAETRPQLKGFRGVMACATPIVVVLVMLIFRLDAIPVFLVGIVWAIIFTVKGKWSKYSSMLVQCCYEGFKDGAPTAGLMLGIGMIINAMTAPTTQKAIQPFMQMITPRTAVALVIFVCVLAPLGLYRGPFNLMGLGAGLAASMVAVNAVPVIALSAVFYAAYRWPSQSCPTSTQVVWASNFVGYDPVTTTNKVFWANWVVTALSVIIMVAIYF</sequence>
<dbReference type="HOGENOM" id="CLU_051476_0_0_9"/>
<dbReference type="PATRIC" id="fig|29343.3.peg.34"/>
<dbReference type="Proteomes" id="UP000032431">
    <property type="component" value="Chromosome I"/>
</dbReference>
<evidence type="ECO:0000313" key="2">
    <source>
        <dbReference type="EMBL" id="CDZ23181.1"/>
    </source>
</evidence>
<feature type="transmembrane region" description="Helical" evidence="1">
    <location>
        <begin position="296"/>
        <end position="315"/>
    </location>
</feature>
<feature type="transmembrane region" description="Helical" evidence="1">
    <location>
        <begin position="140"/>
        <end position="159"/>
    </location>
</feature>
<keyword evidence="1" id="KW-1133">Transmembrane helix</keyword>
<keyword evidence="1" id="KW-0472">Membrane</keyword>
<dbReference type="KEGG" id="ccel:CCDG5_0030"/>
<feature type="transmembrane region" description="Helical" evidence="1">
    <location>
        <begin position="23"/>
        <end position="46"/>
    </location>
</feature>
<dbReference type="STRING" id="29343.CCDG5_0030"/>
<feature type="transmembrane region" description="Helical" evidence="1">
    <location>
        <begin position="58"/>
        <end position="80"/>
    </location>
</feature>
<feature type="transmembrane region" description="Helical" evidence="1">
    <location>
        <begin position="359"/>
        <end position="384"/>
    </location>
</feature>
<keyword evidence="1" id="KW-0812">Transmembrane</keyword>
<keyword evidence="3" id="KW-1185">Reference proteome</keyword>
<feature type="transmembrane region" description="Helical" evidence="1">
    <location>
        <begin position="259"/>
        <end position="276"/>
    </location>
</feature>
<accession>A0A078KI13</accession>
<proteinExistence type="predicted"/>
<reference evidence="3" key="1">
    <citation type="submission" date="2014-07" db="EMBL/GenBank/DDBJ databases">
        <authorList>
            <person name="Wibberg D."/>
        </authorList>
    </citation>
    <scope>NUCLEOTIDE SEQUENCE [LARGE SCALE GENOMIC DNA]</scope>
    <source>
        <strain evidence="3">DG5</strain>
    </source>
</reference>
<evidence type="ECO:0000256" key="1">
    <source>
        <dbReference type="SAM" id="Phobius"/>
    </source>
</evidence>
<evidence type="ECO:0008006" key="4">
    <source>
        <dbReference type="Google" id="ProtNLM"/>
    </source>
</evidence>
<dbReference type="EMBL" id="LM995447">
    <property type="protein sequence ID" value="CDZ23181.1"/>
    <property type="molecule type" value="Genomic_DNA"/>
</dbReference>
<dbReference type="AlphaFoldDB" id="A0A078KI13"/>
<feature type="transmembrane region" description="Helical" evidence="1">
    <location>
        <begin position="180"/>
        <end position="199"/>
    </location>
</feature>
<feature type="transmembrane region" description="Helical" evidence="1">
    <location>
        <begin position="415"/>
        <end position="434"/>
    </location>
</feature>
<evidence type="ECO:0000313" key="3">
    <source>
        <dbReference type="Proteomes" id="UP000032431"/>
    </source>
</evidence>
<feature type="transmembrane region" description="Helical" evidence="1">
    <location>
        <begin position="101"/>
        <end position="134"/>
    </location>
</feature>
<feature type="transmembrane region" description="Helical" evidence="1">
    <location>
        <begin position="327"/>
        <end position="347"/>
    </location>
</feature>
<dbReference type="OrthoDB" id="1661999at2"/>
<name>A0A078KI13_9FIRM</name>
<protein>
    <recommendedName>
        <fullName evidence="4">Citrate transporter</fullName>
    </recommendedName>
</protein>